<name>A0A916IY95_9BURK</name>
<dbReference type="PANTHER" id="PTHR21327:SF34">
    <property type="entry name" value="3,4-DIHYDROXY-2-BUTANONE 4-PHOSPHATE SYNTHASE"/>
    <property type="match status" value="1"/>
</dbReference>
<evidence type="ECO:0000256" key="5">
    <source>
        <dbReference type="ARBA" id="ARBA00004904"/>
    </source>
</evidence>
<comment type="similarity">
    <text evidence="7">In the C-terminal section; belongs to the GTP cyclohydrolase II family.</text>
</comment>
<dbReference type="Proteomes" id="UP000672934">
    <property type="component" value="Unassembled WGS sequence"/>
</dbReference>
<dbReference type="NCBIfam" id="TIGR00506">
    <property type="entry name" value="ribB"/>
    <property type="match status" value="1"/>
</dbReference>
<dbReference type="GO" id="GO:0005829">
    <property type="term" value="C:cytosol"/>
    <property type="evidence" value="ECO:0007669"/>
    <property type="project" value="TreeGrafter"/>
</dbReference>
<gene>
    <name evidence="16" type="primary">ribBA_3</name>
    <name evidence="16" type="ORF">LMG31506_04253</name>
</gene>
<comment type="cofactor">
    <cofactor evidence="2">
        <name>Mn(2+)</name>
        <dbReference type="ChEBI" id="CHEBI:29035"/>
    </cofactor>
</comment>
<dbReference type="GO" id="GO:0008686">
    <property type="term" value="F:3,4-dihydroxy-2-butanone-4-phosphate synthase activity"/>
    <property type="evidence" value="ECO:0007669"/>
    <property type="project" value="UniProtKB-EC"/>
</dbReference>
<dbReference type="PANTHER" id="PTHR21327">
    <property type="entry name" value="GTP CYCLOHYDROLASE II-RELATED"/>
    <property type="match status" value="1"/>
</dbReference>
<keyword evidence="17" id="KW-1185">Reference proteome</keyword>
<dbReference type="EMBL" id="CAJPUY010000016">
    <property type="protein sequence ID" value="CAG2150646.1"/>
    <property type="molecule type" value="Genomic_DNA"/>
</dbReference>
<comment type="pathway">
    <text evidence="5">Cofactor biosynthesis; riboflavin biosynthesis; 2-hydroxy-3-oxobutyl phosphate from D-ribulose 5-phosphate: step 1/1.</text>
</comment>
<comment type="cofactor">
    <cofactor evidence="3">
        <name>Mg(2+)</name>
        <dbReference type="ChEBI" id="CHEBI:18420"/>
    </cofactor>
</comment>
<proteinExistence type="inferred from homology"/>
<dbReference type="SUPFAM" id="SSF142695">
    <property type="entry name" value="RibA-like"/>
    <property type="match status" value="1"/>
</dbReference>
<dbReference type="FunFam" id="3.90.870.10:FF:000001">
    <property type="entry name" value="Riboflavin biosynthesis protein RibBA"/>
    <property type="match status" value="1"/>
</dbReference>
<dbReference type="Pfam" id="PF00926">
    <property type="entry name" value="DHBP_synthase"/>
    <property type="match status" value="1"/>
</dbReference>
<protein>
    <recommendedName>
        <fullName evidence="9">3,4-dihydroxy-2-butanone 4-phosphate synthase</fullName>
        <ecNumber evidence="8">4.1.99.12</ecNumber>
    </recommendedName>
</protein>
<dbReference type="Gene3D" id="3.40.50.10990">
    <property type="entry name" value="GTP cyclohydrolase II"/>
    <property type="match status" value="1"/>
</dbReference>
<comment type="catalytic activity">
    <reaction evidence="1">
        <text>D-ribulose 5-phosphate = (2S)-2-hydroxy-3-oxobutyl phosphate + formate + H(+)</text>
        <dbReference type="Rhea" id="RHEA:18457"/>
        <dbReference type="ChEBI" id="CHEBI:15378"/>
        <dbReference type="ChEBI" id="CHEBI:15740"/>
        <dbReference type="ChEBI" id="CHEBI:58121"/>
        <dbReference type="ChEBI" id="CHEBI:58830"/>
        <dbReference type="EC" id="4.1.99.12"/>
    </reaction>
</comment>
<feature type="domain" description="GTP cyclohydrolase II" evidence="15">
    <location>
        <begin position="192"/>
        <end position="332"/>
    </location>
</feature>
<keyword evidence="13" id="KW-0464">Manganese</keyword>
<sequence length="344" mass="36091">MVILVDDEHRENEGDLVMAADFATADAINFMATHARGLICLTLTSAHCRRLQLAPMTSCNGALHRTAFTASIEAASGVTTGISAHDRARTIQAAVAPDAVPGDLVQPGHIFPLEAREGGVLVRAGHTEAGCDLAGMAGLTPASVICEVMNDDGSMARLPDLSRFAREHGIRMGTIADLIAYRCIHEPLVTRTATQSVRTAHGEFSCRTYHDRFGGVHHALSCGAWRRGDEVLVGMHEAASIPALLDATAVGEDWPLAAVLDRLHATGRGVALLLNAGAAGMATGRRASGARVDIRSQAIGAQILHDLDVGRITLLAGVERVAGMAESGIEVRGIAVKPAMSERG</sequence>
<evidence type="ECO:0000313" key="16">
    <source>
        <dbReference type="EMBL" id="CAG2150646.1"/>
    </source>
</evidence>
<accession>A0A916IY95</accession>
<comment type="caution">
    <text evidence="16">The sequence shown here is derived from an EMBL/GenBank/DDBJ whole genome shotgun (WGS) entry which is preliminary data.</text>
</comment>
<keyword evidence="11" id="KW-0479">Metal-binding</keyword>
<keyword evidence="12" id="KW-0460">Magnesium</keyword>
<dbReference type="SUPFAM" id="SSF55821">
    <property type="entry name" value="YrdC/RibB"/>
    <property type="match status" value="1"/>
</dbReference>
<dbReference type="InterPro" id="IPR000422">
    <property type="entry name" value="DHBP_synthase_RibB"/>
</dbReference>
<evidence type="ECO:0000256" key="14">
    <source>
        <dbReference type="ARBA" id="ARBA00023239"/>
    </source>
</evidence>
<dbReference type="AlphaFoldDB" id="A0A916IY95"/>
<dbReference type="Gene3D" id="3.90.870.10">
    <property type="entry name" value="DHBP synthase"/>
    <property type="match status" value="1"/>
</dbReference>
<keyword evidence="10" id="KW-0686">Riboflavin biosynthesis</keyword>
<evidence type="ECO:0000256" key="7">
    <source>
        <dbReference type="ARBA" id="ARBA00008976"/>
    </source>
</evidence>
<dbReference type="InterPro" id="IPR036144">
    <property type="entry name" value="RibA-like_sf"/>
</dbReference>
<organism evidence="16 17">
    <name type="scientific">Cupriavidus yeoncheonensis</name>
    <dbReference type="NCBI Taxonomy" id="1462994"/>
    <lineage>
        <taxon>Bacteria</taxon>
        <taxon>Pseudomonadati</taxon>
        <taxon>Pseudomonadota</taxon>
        <taxon>Betaproteobacteria</taxon>
        <taxon>Burkholderiales</taxon>
        <taxon>Burkholderiaceae</taxon>
        <taxon>Cupriavidus</taxon>
    </lineage>
</organism>
<evidence type="ECO:0000256" key="3">
    <source>
        <dbReference type="ARBA" id="ARBA00001946"/>
    </source>
</evidence>
<dbReference type="Pfam" id="PF00925">
    <property type="entry name" value="GTP_cyclohydro2"/>
    <property type="match status" value="1"/>
</dbReference>
<evidence type="ECO:0000256" key="10">
    <source>
        <dbReference type="ARBA" id="ARBA00022619"/>
    </source>
</evidence>
<evidence type="ECO:0000259" key="15">
    <source>
        <dbReference type="Pfam" id="PF00925"/>
    </source>
</evidence>
<evidence type="ECO:0000256" key="6">
    <source>
        <dbReference type="ARBA" id="ARBA00005520"/>
    </source>
</evidence>
<evidence type="ECO:0000256" key="13">
    <source>
        <dbReference type="ARBA" id="ARBA00023211"/>
    </source>
</evidence>
<keyword evidence="14" id="KW-0456">Lyase</keyword>
<comment type="similarity">
    <text evidence="6">In the N-terminal section; belongs to the DHBP synthase family.</text>
</comment>
<evidence type="ECO:0000256" key="12">
    <source>
        <dbReference type="ARBA" id="ARBA00022842"/>
    </source>
</evidence>
<evidence type="ECO:0000256" key="9">
    <source>
        <dbReference type="ARBA" id="ARBA00018836"/>
    </source>
</evidence>
<dbReference type="GO" id="GO:0009231">
    <property type="term" value="P:riboflavin biosynthetic process"/>
    <property type="evidence" value="ECO:0007669"/>
    <property type="project" value="UniProtKB-KW"/>
</dbReference>
<dbReference type="GO" id="GO:0003935">
    <property type="term" value="F:GTP cyclohydrolase II activity"/>
    <property type="evidence" value="ECO:0007669"/>
    <property type="project" value="TreeGrafter"/>
</dbReference>
<comment type="function">
    <text evidence="4">Catalyzes the conversion of D-ribulose 5-phosphate to formate and 3,4-dihydroxy-2-butanone 4-phosphate.</text>
</comment>
<reference evidence="16" key="1">
    <citation type="submission" date="2021-03" db="EMBL/GenBank/DDBJ databases">
        <authorList>
            <person name="Peeters C."/>
        </authorList>
    </citation>
    <scope>NUCLEOTIDE SEQUENCE</scope>
    <source>
        <strain evidence="16">LMG 31506</strain>
    </source>
</reference>
<evidence type="ECO:0000256" key="2">
    <source>
        <dbReference type="ARBA" id="ARBA00001936"/>
    </source>
</evidence>
<dbReference type="GO" id="GO:0046872">
    <property type="term" value="F:metal ion binding"/>
    <property type="evidence" value="ECO:0007669"/>
    <property type="project" value="UniProtKB-KW"/>
</dbReference>
<evidence type="ECO:0000256" key="1">
    <source>
        <dbReference type="ARBA" id="ARBA00000141"/>
    </source>
</evidence>
<dbReference type="EC" id="4.1.99.12" evidence="8"/>
<evidence type="ECO:0000256" key="8">
    <source>
        <dbReference type="ARBA" id="ARBA00012153"/>
    </source>
</evidence>
<evidence type="ECO:0000256" key="4">
    <source>
        <dbReference type="ARBA" id="ARBA00002284"/>
    </source>
</evidence>
<dbReference type="InterPro" id="IPR017945">
    <property type="entry name" value="DHBP_synth_RibB-like_a/b_dom"/>
</dbReference>
<evidence type="ECO:0000256" key="11">
    <source>
        <dbReference type="ARBA" id="ARBA00022723"/>
    </source>
</evidence>
<dbReference type="PIRSF" id="PIRSF001259">
    <property type="entry name" value="RibA"/>
    <property type="match status" value="1"/>
</dbReference>
<evidence type="ECO:0000313" key="17">
    <source>
        <dbReference type="Proteomes" id="UP000672934"/>
    </source>
</evidence>
<dbReference type="InterPro" id="IPR032677">
    <property type="entry name" value="GTP_cyclohydro_II"/>
</dbReference>